<evidence type="ECO:0000313" key="13">
    <source>
        <dbReference type="Proteomes" id="UP000469559"/>
    </source>
</evidence>
<dbReference type="FunFam" id="2.60.40.10:FF:000495">
    <property type="entry name" value="Periplasmic beta-glucosidase"/>
    <property type="match status" value="1"/>
</dbReference>
<dbReference type="Gene3D" id="2.60.120.260">
    <property type="entry name" value="Galactose-binding domain-like"/>
    <property type="match status" value="1"/>
</dbReference>
<evidence type="ECO:0000313" key="12">
    <source>
        <dbReference type="EMBL" id="TVY20747.1"/>
    </source>
</evidence>
<dbReference type="Pfam" id="PF07691">
    <property type="entry name" value="PA14"/>
    <property type="match status" value="1"/>
</dbReference>
<evidence type="ECO:0000256" key="5">
    <source>
        <dbReference type="ARBA" id="ARBA00023001"/>
    </source>
</evidence>
<dbReference type="Proteomes" id="UP000469559">
    <property type="component" value="Unassembled WGS sequence"/>
</dbReference>
<dbReference type="InterPro" id="IPR037524">
    <property type="entry name" value="PA14/GLEYA"/>
</dbReference>
<keyword evidence="9 10" id="KW-0624">Polysaccharide degradation</keyword>
<dbReference type="InterPro" id="IPR036962">
    <property type="entry name" value="Glyco_hydro_3_N_sf"/>
</dbReference>
<dbReference type="SUPFAM" id="SSF52279">
    <property type="entry name" value="Beta-D-glucan exohydrolase, C-terminal domain"/>
    <property type="match status" value="1"/>
</dbReference>
<comment type="catalytic activity">
    <reaction evidence="1 10">
        <text>Hydrolysis of terminal, non-reducing beta-D-glucosyl residues with release of beta-D-glucose.</text>
        <dbReference type="EC" id="3.2.1.21"/>
    </reaction>
</comment>
<dbReference type="Gene3D" id="2.60.40.10">
    <property type="entry name" value="Immunoglobulins"/>
    <property type="match status" value="1"/>
</dbReference>
<name>A0A8T9BLD4_9HELO</name>
<dbReference type="FunFam" id="3.20.20.300:FF:000006">
    <property type="entry name" value="Beta-glucosidase H"/>
    <property type="match status" value="1"/>
</dbReference>
<keyword evidence="4 10" id="KW-0378">Hydrolase</keyword>
<dbReference type="SMART" id="SM00758">
    <property type="entry name" value="PA14"/>
    <property type="match status" value="1"/>
</dbReference>
<evidence type="ECO:0000256" key="1">
    <source>
        <dbReference type="ARBA" id="ARBA00000448"/>
    </source>
</evidence>
<dbReference type="InterPro" id="IPR011658">
    <property type="entry name" value="PA14_dom"/>
</dbReference>
<gene>
    <name evidence="12" type="primary">bglI_0</name>
    <name evidence="12" type="ORF">LARI1_G001163</name>
</gene>
<keyword evidence="6" id="KW-0325">Glycoprotein</keyword>
<evidence type="ECO:0000259" key="11">
    <source>
        <dbReference type="PROSITE" id="PS51820"/>
    </source>
</evidence>
<dbReference type="SMART" id="SM01217">
    <property type="entry name" value="Fn3_like"/>
    <property type="match status" value="1"/>
</dbReference>
<dbReference type="InterPro" id="IPR017853">
    <property type="entry name" value="GH"/>
</dbReference>
<dbReference type="Pfam" id="PF00933">
    <property type="entry name" value="Glyco_hydro_3"/>
    <property type="match status" value="1"/>
</dbReference>
<dbReference type="InterPro" id="IPR026891">
    <property type="entry name" value="Fn3-like"/>
</dbReference>
<sequence>MTATVDVEDLLVKLNNVEKVALLAGSDWWHTVPLPKHGVPKIRVSDGPNGVRGTTFFNATPAACFPCGTALGATWDIELLRKAGNVMAHEARAKGAHVILGPTINMQRSPLGGRGFESISEDPVLAGLGAAALVNGIQDDDITATIKHFVCNDQEHHRNGTDAIITDRALREIYCLPFQLVMRDSKPGCFMTAYNKINGIHVSENPKILQTILRDEWGFDGCVMSDWWGTYSTSGSIKAGLDLEMPGATKWRGDTLVQAVSVNKVPQHILDERVRNVLNLINRCAIAKIPENAEEKTADTPETAALLRKIGADSIVLMKNEDKVLPLSKEKKTLIIGPNAKIAAYHGGGSAALRAYYAVTPFEGISAQLTSPPEYTVGCYAHRELPLIGNILKTDKGEPGVSFRAYNEPPSVKNREIADELLLAKTELLMMDYECPRFKSSMWWADIEGYLTAEEDCDFEFGLGCFGTAKLFVNDKLLIDDATKQTKGTMFFNCGTTEEKGILPMKKGEKYHIKVEFGSAPSSKLDPGSSLLFGQGAVRLGGAKVINAEDEIKHAAALAKDADQVIICAGLNADWEGEGADRENMDLPGKINDLITAVAAANPSTVVVMQSGTPVAMPWASSIKAIIHAWYGGNETGNAIADILFGNVNPSAKLPLSFPVRLQDNPAFLNYRTERGRTLYGEDVYVGYRWYEKLDLPALFPFGHGLSYTTFSVSALEVEKTDADLKVSVTVTNTGEVPGAEVVQVYVAQKNPSIKRPVKELKGFTKVWLGKGESKTVDVPIQVKYAASFWDEVRNAWVMEKDEYAVLVGTTSKEVPLKGTFTVEKTSWCGSHAAVQFVRFARAVTPDPGRPSLTLHVESLVERIYGE</sequence>
<dbReference type="InterPro" id="IPR019800">
    <property type="entry name" value="Glyco_hydro_3_AS"/>
</dbReference>
<dbReference type="Gene3D" id="3.40.50.1700">
    <property type="entry name" value="Glycoside hydrolase family 3 C-terminal domain"/>
    <property type="match status" value="1"/>
</dbReference>
<accession>A0A8T9BLD4</accession>
<comment type="pathway">
    <text evidence="2 10">Glycan metabolism; cellulose degradation.</text>
</comment>
<dbReference type="PANTHER" id="PTHR42715">
    <property type="entry name" value="BETA-GLUCOSIDASE"/>
    <property type="match status" value="1"/>
</dbReference>
<dbReference type="InterPro" id="IPR001764">
    <property type="entry name" value="Glyco_hydro_3_N"/>
</dbReference>
<dbReference type="Gene3D" id="3.20.20.300">
    <property type="entry name" value="Glycoside hydrolase, family 3, N-terminal domain"/>
    <property type="match status" value="1"/>
</dbReference>
<keyword evidence="7 10" id="KW-0119">Carbohydrate metabolism</keyword>
<dbReference type="InterPro" id="IPR036881">
    <property type="entry name" value="Glyco_hydro_3_C_sf"/>
</dbReference>
<reference evidence="12 13" key="1">
    <citation type="submission" date="2018-05" db="EMBL/GenBank/DDBJ databases">
        <title>Whole genome sequencing for identification of molecular markers to develop diagnostic detection tools for the regulated plant pathogen Lachnellula willkommii.</title>
        <authorList>
            <person name="Giroux E."/>
            <person name="Bilodeau G."/>
        </authorList>
    </citation>
    <scope>NUCLEOTIDE SEQUENCE [LARGE SCALE GENOMIC DNA]</scope>
    <source>
        <strain evidence="12 13">CBS 203.66</strain>
    </source>
</reference>
<organism evidence="12 13">
    <name type="scientific">Lachnellula arida</name>
    <dbReference type="NCBI Taxonomy" id="1316785"/>
    <lineage>
        <taxon>Eukaryota</taxon>
        <taxon>Fungi</taxon>
        <taxon>Dikarya</taxon>
        <taxon>Ascomycota</taxon>
        <taxon>Pezizomycotina</taxon>
        <taxon>Leotiomycetes</taxon>
        <taxon>Helotiales</taxon>
        <taxon>Lachnaceae</taxon>
        <taxon>Lachnellula</taxon>
    </lineage>
</organism>
<dbReference type="SUPFAM" id="SSF51445">
    <property type="entry name" value="(Trans)glycosidases"/>
    <property type="match status" value="1"/>
</dbReference>
<dbReference type="PROSITE" id="PS00775">
    <property type="entry name" value="GLYCOSYL_HYDROL_F3"/>
    <property type="match status" value="1"/>
</dbReference>
<dbReference type="PROSITE" id="PS51820">
    <property type="entry name" value="PA14"/>
    <property type="match status" value="1"/>
</dbReference>
<evidence type="ECO:0000256" key="2">
    <source>
        <dbReference type="ARBA" id="ARBA00004987"/>
    </source>
</evidence>
<feature type="domain" description="PA14" evidence="11">
    <location>
        <begin position="396"/>
        <end position="556"/>
    </location>
</feature>
<keyword evidence="8 10" id="KW-0326">Glycosidase</keyword>
<dbReference type="EMBL" id="QGMF01000041">
    <property type="protein sequence ID" value="TVY20747.1"/>
    <property type="molecule type" value="Genomic_DNA"/>
</dbReference>
<keyword evidence="5" id="KW-0136">Cellulose degradation</keyword>
<evidence type="ECO:0000256" key="8">
    <source>
        <dbReference type="ARBA" id="ARBA00023295"/>
    </source>
</evidence>
<evidence type="ECO:0000256" key="4">
    <source>
        <dbReference type="ARBA" id="ARBA00022801"/>
    </source>
</evidence>
<evidence type="ECO:0000256" key="6">
    <source>
        <dbReference type="ARBA" id="ARBA00023180"/>
    </source>
</evidence>
<protein>
    <recommendedName>
        <fullName evidence="10">beta-glucosidase</fullName>
        <ecNumber evidence="10">3.2.1.21</ecNumber>
    </recommendedName>
</protein>
<dbReference type="AlphaFoldDB" id="A0A8T9BLD4"/>
<dbReference type="Pfam" id="PF01915">
    <property type="entry name" value="Glyco_hydro_3_C"/>
    <property type="match status" value="1"/>
</dbReference>
<dbReference type="GO" id="GO:0008422">
    <property type="term" value="F:beta-glucosidase activity"/>
    <property type="evidence" value="ECO:0007669"/>
    <property type="project" value="UniProtKB-EC"/>
</dbReference>
<dbReference type="InterPro" id="IPR013783">
    <property type="entry name" value="Ig-like_fold"/>
</dbReference>
<dbReference type="PRINTS" id="PR00133">
    <property type="entry name" value="GLHYDRLASE3"/>
</dbReference>
<dbReference type="InterPro" id="IPR002772">
    <property type="entry name" value="Glyco_hydro_3_C"/>
</dbReference>
<dbReference type="OrthoDB" id="47059at2759"/>
<dbReference type="PANTHER" id="PTHR42715:SF27">
    <property type="entry name" value="BETA-GLUCOSIDASE-RELATED"/>
    <property type="match status" value="1"/>
</dbReference>
<evidence type="ECO:0000256" key="7">
    <source>
        <dbReference type="ARBA" id="ARBA00023277"/>
    </source>
</evidence>
<dbReference type="GO" id="GO:0030245">
    <property type="term" value="P:cellulose catabolic process"/>
    <property type="evidence" value="ECO:0007669"/>
    <property type="project" value="UniProtKB-KW"/>
</dbReference>
<proteinExistence type="inferred from homology"/>
<comment type="similarity">
    <text evidence="3 10">Belongs to the glycosyl hydrolase 3 family.</text>
</comment>
<keyword evidence="13" id="KW-1185">Reference proteome</keyword>
<evidence type="ECO:0000256" key="3">
    <source>
        <dbReference type="ARBA" id="ARBA00005336"/>
    </source>
</evidence>
<evidence type="ECO:0000256" key="9">
    <source>
        <dbReference type="ARBA" id="ARBA00023326"/>
    </source>
</evidence>
<dbReference type="EC" id="3.2.1.21" evidence="10"/>
<dbReference type="Pfam" id="PF14310">
    <property type="entry name" value="Fn3-like"/>
    <property type="match status" value="1"/>
</dbReference>
<dbReference type="InterPro" id="IPR050288">
    <property type="entry name" value="Cellulose_deg_GH3"/>
</dbReference>
<comment type="caution">
    <text evidence="12">The sequence shown here is derived from an EMBL/GenBank/DDBJ whole genome shotgun (WGS) entry which is preliminary data.</text>
</comment>
<evidence type="ECO:0000256" key="10">
    <source>
        <dbReference type="RuleBase" id="RU361161"/>
    </source>
</evidence>